<dbReference type="AlphaFoldDB" id="A0A830FAW7"/>
<dbReference type="Pfam" id="PF13416">
    <property type="entry name" value="SBP_bac_8"/>
    <property type="match status" value="1"/>
</dbReference>
<keyword evidence="2" id="KW-1185">Reference proteome</keyword>
<comment type="caution">
    <text evidence="1">The sequence shown here is derived from an EMBL/GenBank/DDBJ whole genome shotgun (WGS) entry which is preliminary data.</text>
</comment>
<dbReference type="InterPro" id="IPR006059">
    <property type="entry name" value="SBP"/>
</dbReference>
<accession>A0A830FAW7</accession>
<proteinExistence type="predicted"/>
<dbReference type="Proteomes" id="UP000628840">
    <property type="component" value="Unassembled WGS sequence"/>
</dbReference>
<evidence type="ECO:0000313" key="1">
    <source>
        <dbReference type="EMBL" id="GGL36640.1"/>
    </source>
</evidence>
<reference evidence="1 2" key="1">
    <citation type="journal article" date="2019" name="Int. J. Syst. Evol. Microbiol.">
        <title>The Global Catalogue of Microorganisms (GCM) 10K type strain sequencing project: providing services to taxonomists for standard genome sequencing and annotation.</title>
        <authorList>
            <consortium name="The Broad Institute Genomics Platform"/>
            <consortium name="The Broad Institute Genome Sequencing Center for Infectious Disease"/>
            <person name="Wu L."/>
            <person name="Ma J."/>
        </authorList>
    </citation>
    <scope>NUCLEOTIDE SEQUENCE [LARGE SCALE GENOMIC DNA]</scope>
    <source>
        <strain evidence="1 2">JCM 19585</strain>
    </source>
</reference>
<evidence type="ECO:0000313" key="2">
    <source>
        <dbReference type="Proteomes" id="UP000628840"/>
    </source>
</evidence>
<dbReference type="SUPFAM" id="SSF53850">
    <property type="entry name" value="Periplasmic binding protein-like II"/>
    <property type="match status" value="1"/>
</dbReference>
<dbReference type="RefSeq" id="WP_188883628.1">
    <property type="nucleotide sequence ID" value="NZ_BMPF01000003.1"/>
</dbReference>
<dbReference type="InterPro" id="IPR050490">
    <property type="entry name" value="Bact_solute-bd_prot1"/>
</dbReference>
<dbReference type="CDD" id="cd14748">
    <property type="entry name" value="PBP2_UgpB"/>
    <property type="match status" value="1"/>
</dbReference>
<dbReference type="PANTHER" id="PTHR43649">
    <property type="entry name" value="ARABINOSE-BINDING PROTEIN-RELATED"/>
    <property type="match status" value="1"/>
</dbReference>
<gene>
    <name evidence="1" type="ORF">GCM10009037_20210</name>
</gene>
<dbReference type="OrthoDB" id="30637at2157"/>
<name>A0A830FAW7_9EURY</name>
<protein>
    <submittedName>
        <fullName evidence="1">ABC transporter substrate-binding protein</fullName>
    </submittedName>
</protein>
<dbReference type="EMBL" id="BMPF01000003">
    <property type="protein sequence ID" value="GGL36640.1"/>
    <property type="molecule type" value="Genomic_DNA"/>
</dbReference>
<dbReference type="PROSITE" id="PS51257">
    <property type="entry name" value="PROKAR_LIPOPROTEIN"/>
    <property type="match status" value="1"/>
</dbReference>
<dbReference type="Gene3D" id="3.40.190.10">
    <property type="entry name" value="Periplasmic binding protein-like II"/>
    <property type="match status" value="2"/>
</dbReference>
<organism evidence="1 2">
    <name type="scientific">Halarchaeum grantii</name>
    <dbReference type="NCBI Taxonomy" id="1193105"/>
    <lineage>
        <taxon>Archaea</taxon>
        <taxon>Methanobacteriati</taxon>
        <taxon>Methanobacteriota</taxon>
        <taxon>Stenosarchaea group</taxon>
        <taxon>Halobacteria</taxon>
        <taxon>Halobacteriales</taxon>
        <taxon>Halobacteriaceae</taxon>
    </lineage>
</organism>
<sequence length="431" mass="47614">MREINRRRLLQGITTAGAVGLAGCSTGNSSGNGDGSNSGPVQITLRERDDPMAAYEPGFNETHEDIEVTASIQPPEEKYRSLISEINAGNAPEVVGLDVIYLPRFSQLGALSDLGSFYDGLGHDDYFDPLTPDFTTWNDTVRALPFWIDCSVYVYNKSHFEEAGLDPESPPETFQEFLDASRAIRDNTDHTPLSLNLAGSNSLGLELFFFMPHVWAGGGKLFNEEMTECLIDEQPAIDAVNFFKTMVEEDLCTDPTSNDTWTLQSFMNGETSMAYSAGFISHIEDQAPDVWDDMATAMFPKPEGGTQSSFLGGNCIVIPEQITENERKFDAAKEFVRWSQSEDGMRTTVEDIGYLPPRQSGLETEFVEQNSRLYDAFTRAMEQGHAPPMHPKTIEMQDPLNNALARALLGEQDVEPALSEAKSKIDGILQG</sequence>
<dbReference type="PANTHER" id="PTHR43649:SF12">
    <property type="entry name" value="DIACETYLCHITOBIOSE BINDING PROTEIN DASA"/>
    <property type="match status" value="1"/>
</dbReference>